<keyword evidence="3" id="KW-1185">Reference proteome</keyword>
<feature type="region of interest" description="Disordered" evidence="1">
    <location>
        <begin position="1"/>
        <end position="31"/>
    </location>
</feature>
<feature type="region of interest" description="Disordered" evidence="1">
    <location>
        <begin position="243"/>
        <end position="278"/>
    </location>
</feature>
<evidence type="ECO:0000313" key="3">
    <source>
        <dbReference type="Proteomes" id="UP001194696"/>
    </source>
</evidence>
<dbReference type="Proteomes" id="UP001194696">
    <property type="component" value="Unassembled WGS sequence"/>
</dbReference>
<evidence type="ECO:0000256" key="1">
    <source>
        <dbReference type="SAM" id="MobiDB-lite"/>
    </source>
</evidence>
<organism evidence="2 3">
    <name type="scientific">Linnemannia gamsii</name>
    <dbReference type="NCBI Taxonomy" id="64522"/>
    <lineage>
        <taxon>Eukaryota</taxon>
        <taxon>Fungi</taxon>
        <taxon>Fungi incertae sedis</taxon>
        <taxon>Mucoromycota</taxon>
        <taxon>Mortierellomycotina</taxon>
        <taxon>Mortierellomycetes</taxon>
        <taxon>Mortierellales</taxon>
        <taxon>Mortierellaceae</taxon>
        <taxon>Linnemannia</taxon>
    </lineage>
</organism>
<comment type="caution">
    <text evidence="2">The sequence shown here is derived from an EMBL/GenBank/DDBJ whole genome shotgun (WGS) entry which is preliminary data.</text>
</comment>
<evidence type="ECO:0000313" key="2">
    <source>
        <dbReference type="EMBL" id="KAG0279595.1"/>
    </source>
</evidence>
<feature type="compositionally biased region" description="Acidic residues" evidence="1">
    <location>
        <begin position="146"/>
        <end position="169"/>
    </location>
</feature>
<dbReference type="EMBL" id="JAAAIM010001338">
    <property type="protein sequence ID" value="KAG0279595.1"/>
    <property type="molecule type" value="Genomic_DNA"/>
</dbReference>
<feature type="compositionally biased region" description="Low complexity" evidence="1">
    <location>
        <begin position="1"/>
        <end position="28"/>
    </location>
</feature>
<sequence>MDSISPSTTATTIATNTSNNSPATSSIPVPATRGEPPILTYTLGAGTSIWSIIKESMSNSLCCGFWFVEPKVWLIEISLRECQLDEYAVLVPSPVYCDYRLPGYDDVMTGPVVGGGGGGSSSVAAAASSSRAGLNRYNGLPPAYESESDSEGEDEDHEDDDDDHEDDDLEGGAIETQIQGHINILIGIRWIQLIEPDHSQFSAPDGDDSEVRRYDLCHRPLNPPAGRYYYHFRNTTRPFPFNTYGSGSSQEYTHHDPRRMTQSSISLPSIVELSDTSK</sequence>
<protein>
    <submittedName>
        <fullName evidence="2">Uncharacterized protein</fullName>
    </submittedName>
</protein>
<accession>A0ABQ7JLH2</accession>
<reference evidence="2 3" key="1">
    <citation type="journal article" date="2020" name="Fungal Divers.">
        <title>Resolving the Mortierellaceae phylogeny through synthesis of multi-gene phylogenetics and phylogenomics.</title>
        <authorList>
            <person name="Vandepol N."/>
            <person name="Liber J."/>
            <person name="Desiro A."/>
            <person name="Na H."/>
            <person name="Kennedy M."/>
            <person name="Barry K."/>
            <person name="Grigoriev I.V."/>
            <person name="Miller A.N."/>
            <person name="O'Donnell K."/>
            <person name="Stajich J.E."/>
            <person name="Bonito G."/>
        </authorList>
    </citation>
    <scope>NUCLEOTIDE SEQUENCE [LARGE SCALE GENOMIC DNA]</scope>
    <source>
        <strain evidence="2 3">AD045</strain>
    </source>
</reference>
<name>A0ABQ7JLH2_9FUNG</name>
<proteinExistence type="predicted"/>
<gene>
    <name evidence="2" type="ORF">BGZ96_001903</name>
</gene>
<feature type="region of interest" description="Disordered" evidence="1">
    <location>
        <begin position="134"/>
        <end position="169"/>
    </location>
</feature>